<reference evidence="3 4" key="1">
    <citation type="submission" date="2019-08" db="EMBL/GenBank/DDBJ databases">
        <title>Professor.</title>
        <authorList>
            <person name="Park J.S."/>
        </authorList>
    </citation>
    <scope>NUCLEOTIDE SEQUENCE [LARGE SCALE GENOMIC DNA]</scope>
    <source>
        <strain evidence="3 4">176CP5-101</strain>
    </source>
</reference>
<comment type="caution">
    <text evidence="3">The sequence shown here is derived from an EMBL/GenBank/DDBJ whole genome shotgun (WGS) entry which is preliminary data.</text>
</comment>
<evidence type="ECO:0000256" key="2">
    <source>
        <dbReference type="SAM" id="Phobius"/>
    </source>
</evidence>
<feature type="coiled-coil region" evidence="1">
    <location>
        <begin position="2"/>
        <end position="56"/>
    </location>
</feature>
<proteinExistence type="predicted"/>
<dbReference type="AlphaFoldDB" id="A0A5C8V4S9"/>
<keyword evidence="1" id="KW-0175">Coiled coil</keyword>
<sequence>MKKEYEKILENLKNSISVIEEKGISIHDLNDSYEELAKHTKEIKQIEDNIDAIKSQVIDSIKKELDQNKKSSIFSIYGFWIGLIALVLSIVASISNFRIKPVETEKKINIINERIANLSYRILGIDESYSTREKTFLIEKGVFKKPTPILYNYNNNDTLSIDLIETEEVKWEDGIYKPIANIIVYINSRQMGLTGLQKIYSQNNSDSFNFERNSQTIQVFENDTISFLSNHFVVKKIFRKTTKMYDVGHKKNAILLEKI</sequence>
<accession>A0A5C8V4S9</accession>
<evidence type="ECO:0000313" key="3">
    <source>
        <dbReference type="EMBL" id="TXN36895.1"/>
    </source>
</evidence>
<keyword evidence="2" id="KW-0472">Membrane</keyword>
<organism evidence="3 4">
    <name type="scientific">Flagellimonas hymeniacidonis</name>
    <dbReference type="NCBI Taxonomy" id="2603628"/>
    <lineage>
        <taxon>Bacteria</taxon>
        <taxon>Pseudomonadati</taxon>
        <taxon>Bacteroidota</taxon>
        <taxon>Flavobacteriia</taxon>
        <taxon>Flavobacteriales</taxon>
        <taxon>Flavobacteriaceae</taxon>
        <taxon>Flagellimonas</taxon>
    </lineage>
</organism>
<dbReference type="EMBL" id="VRUR01000001">
    <property type="protein sequence ID" value="TXN36895.1"/>
    <property type="molecule type" value="Genomic_DNA"/>
</dbReference>
<keyword evidence="4" id="KW-1185">Reference proteome</keyword>
<protein>
    <submittedName>
        <fullName evidence="3">Uncharacterized protein</fullName>
    </submittedName>
</protein>
<keyword evidence="2" id="KW-0812">Transmembrane</keyword>
<keyword evidence="2" id="KW-1133">Transmembrane helix</keyword>
<name>A0A5C8V4S9_9FLAO</name>
<dbReference type="Proteomes" id="UP000321456">
    <property type="component" value="Unassembled WGS sequence"/>
</dbReference>
<evidence type="ECO:0000313" key="4">
    <source>
        <dbReference type="Proteomes" id="UP000321456"/>
    </source>
</evidence>
<evidence type="ECO:0000256" key="1">
    <source>
        <dbReference type="SAM" id="Coils"/>
    </source>
</evidence>
<dbReference type="RefSeq" id="WP_147740728.1">
    <property type="nucleotide sequence ID" value="NZ_VRUR01000001.1"/>
</dbReference>
<feature type="transmembrane region" description="Helical" evidence="2">
    <location>
        <begin position="72"/>
        <end position="94"/>
    </location>
</feature>
<gene>
    <name evidence="3" type="ORF">FVB32_01000</name>
</gene>